<organism evidence="1 2">
    <name type="scientific">Mugilogobius chulae</name>
    <name type="common">yellowstripe goby</name>
    <dbReference type="NCBI Taxonomy" id="88201"/>
    <lineage>
        <taxon>Eukaryota</taxon>
        <taxon>Metazoa</taxon>
        <taxon>Chordata</taxon>
        <taxon>Craniata</taxon>
        <taxon>Vertebrata</taxon>
        <taxon>Euteleostomi</taxon>
        <taxon>Actinopterygii</taxon>
        <taxon>Neopterygii</taxon>
        <taxon>Teleostei</taxon>
        <taxon>Neoteleostei</taxon>
        <taxon>Acanthomorphata</taxon>
        <taxon>Gobiaria</taxon>
        <taxon>Gobiiformes</taxon>
        <taxon>Gobioidei</taxon>
        <taxon>Gobiidae</taxon>
        <taxon>Gobionellinae</taxon>
        <taxon>Mugilogobius</taxon>
    </lineage>
</organism>
<evidence type="ECO:0000313" key="1">
    <source>
        <dbReference type="EMBL" id="KAK7882669.1"/>
    </source>
</evidence>
<accession>A0AAW0N0J1</accession>
<dbReference type="AlphaFoldDB" id="A0AAW0N0J1"/>
<name>A0AAW0N0J1_9GOBI</name>
<gene>
    <name evidence="1" type="ORF">WMY93_028843</name>
</gene>
<keyword evidence="2" id="KW-1185">Reference proteome</keyword>
<sequence>MEPALTSLPLSQDALFSCHRAPHFPSAPLGAPYPLMSRCNSSTLLTNLGLRYGPSRAGPLRGLVPPSCVHSGSRPYRSMENLNWSPVIDPNLTNHCYRSVDSEFILRYTSTSHWYDGPPDAGALSTAHSLNPESFTCTRATASPGRTSRCFLTSCFPEESTNGTPGRDYETSSASRALVLQVNRRKPSRCDRTENNTDLQNQLGLQAKRKSSRKFYDV</sequence>
<proteinExistence type="predicted"/>
<dbReference type="EMBL" id="JBBPFD010000021">
    <property type="protein sequence ID" value="KAK7882669.1"/>
    <property type="molecule type" value="Genomic_DNA"/>
</dbReference>
<dbReference type="Proteomes" id="UP001460270">
    <property type="component" value="Unassembled WGS sequence"/>
</dbReference>
<protein>
    <submittedName>
        <fullName evidence="1">Uncharacterized protein</fullName>
    </submittedName>
</protein>
<evidence type="ECO:0000313" key="2">
    <source>
        <dbReference type="Proteomes" id="UP001460270"/>
    </source>
</evidence>
<reference evidence="2" key="1">
    <citation type="submission" date="2024-04" db="EMBL/GenBank/DDBJ databases">
        <title>Salinicola lusitanus LLJ914,a marine bacterium isolated from the Okinawa Trough.</title>
        <authorList>
            <person name="Li J."/>
        </authorList>
    </citation>
    <scope>NUCLEOTIDE SEQUENCE [LARGE SCALE GENOMIC DNA]</scope>
</reference>
<comment type="caution">
    <text evidence="1">The sequence shown here is derived from an EMBL/GenBank/DDBJ whole genome shotgun (WGS) entry which is preliminary data.</text>
</comment>